<dbReference type="Proteomes" id="UP001220964">
    <property type="component" value="Unassembled WGS sequence"/>
</dbReference>
<dbReference type="RefSeq" id="WP_275566658.1">
    <property type="nucleotide sequence ID" value="NZ_JARGYC010000014.1"/>
</dbReference>
<feature type="transmembrane region" description="Helical" evidence="1">
    <location>
        <begin position="80"/>
        <end position="99"/>
    </location>
</feature>
<evidence type="ECO:0000256" key="1">
    <source>
        <dbReference type="SAM" id="Phobius"/>
    </source>
</evidence>
<proteinExistence type="predicted"/>
<keyword evidence="1" id="KW-0812">Transmembrane</keyword>
<feature type="transmembrane region" description="Helical" evidence="1">
    <location>
        <begin position="12"/>
        <end position="32"/>
    </location>
</feature>
<evidence type="ECO:0000313" key="2">
    <source>
        <dbReference type="EMBL" id="MDF0600517.1"/>
    </source>
</evidence>
<gene>
    <name evidence="2" type="ORF">P1J78_07225</name>
</gene>
<organism evidence="2 3">
    <name type="scientific">Psychromarinibacter sediminicola</name>
    <dbReference type="NCBI Taxonomy" id="3033385"/>
    <lineage>
        <taxon>Bacteria</taxon>
        <taxon>Pseudomonadati</taxon>
        <taxon>Pseudomonadota</taxon>
        <taxon>Alphaproteobacteria</taxon>
        <taxon>Rhodobacterales</taxon>
        <taxon>Paracoccaceae</taxon>
        <taxon>Psychromarinibacter</taxon>
    </lineage>
</organism>
<reference evidence="2" key="1">
    <citation type="submission" date="2023-03" db="EMBL/GenBank/DDBJ databases">
        <title>Multiphase analysis and comparison of six strains from genera Psychromarinibacter, Lutimaribacter, and Maritimibacter, including a novel species: Psychromarinibacter sediminicola sp. nov.</title>
        <authorList>
            <person name="Wang Y.-H."/>
            <person name="Ye M.-Q."/>
            <person name="Du Z.-J."/>
        </authorList>
    </citation>
    <scope>NUCLEOTIDE SEQUENCE</scope>
    <source>
        <strain evidence="2">C21-152</strain>
    </source>
</reference>
<feature type="transmembrane region" description="Helical" evidence="1">
    <location>
        <begin position="111"/>
        <end position="130"/>
    </location>
</feature>
<evidence type="ECO:0000313" key="3">
    <source>
        <dbReference type="Proteomes" id="UP001220964"/>
    </source>
</evidence>
<comment type="caution">
    <text evidence="2">The sequence shown here is derived from an EMBL/GenBank/DDBJ whole genome shotgun (WGS) entry which is preliminary data.</text>
</comment>
<keyword evidence="3" id="KW-1185">Reference proteome</keyword>
<keyword evidence="1" id="KW-1133">Transmembrane helix</keyword>
<keyword evidence="1" id="KW-0472">Membrane</keyword>
<sequence length="139" mass="15554">MARAWHHLPVSALAVLWNLLLVGDYLGLRLRVPLYVSNMTPEQVAWYEAMPLWMSVAWGVAVWSGLFAALLLVSRMATGTFFALSFLGWLVLGGALMYLREPSLLEATGEAGVYMMAAAAVAAFLFFVYARWMRARLRH</sequence>
<dbReference type="AlphaFoldDB" id="A0AAE3T7T7"/>
<dbReference type="EMBL" id="JARGYC010000014">
    <property type="protein sequence ID" value="MDF0600517.1"/>
    <property type="molecule type" value="Genomic_DNA"/>
</dbReference>
<protein>
    <submittedName>
        <fullName evidence="2">Uncharacterized protein</fullName>
    </submittedName>
</protein>
<name>A0AAE3T7T7_9RHOB</name>
<accession>A0AAE3T7T7</accession>
<feature type="transmembrane region" description="Helical" evidence="1">
    <location>
        <begin position="52"/>
        <end position="73"/>
    </location>
</feature>